<dbReference type="InterPro" id="IPR018356">
    <property type="entry name" value="Tscrpt_reg_HTH_DeoR_CS"/>
</dbReference>
<dbReference type="SMART" id="SM00420">
    <property type="entry name" value="HTH_DEOR"/>
    <property type="match status" value="1"/>
</dbReference>
<evidence type="ECO:0000259" key="4">
    <source>
        <dbReference type="PROSITE" id="PS51000"/>
    </source>
</evidence>
<protein>
    <submittedName>
        <fullName evidence="5">DeoR/GlpR family DNA-binding transcription regulator</fullName>
    </submittedName>
</protein>
<sequence>MLFVEERKMKIFQYVQEHSRASVQELSQFFDVSESTVRRDLKELEEEKLLRRTHGGAIALQNVNFEPTFDEKEDKFQDEKKAIARKALEFIEEGDTILLDAGTTTFQLVKELRVFSKLTVVTNSLVFAQELQDVSGIDVVMVGGNLRKETCALVGPLAEAGLSMLRVDKTFIATNGIEVEDGLTTPNLTEAATKRKMIEIAKQVILLADHSKAGKSTFAKFADIHDVDKCIIDTGVPESFVEKLRETGIDVHVVCP</sequence>
<organism evidence="5 6">
    <name type="scientific">Ectobacillus funiculus</name>
    <dbReference type="NCBI Taxonomy" id="137993"/>
    <lineage>
        <taxon>Bacteria</taxon>
        <taxon>Bacillati</taxon>
        <taxon>Bacillota</taxon>
        <taxon>Bacilli</taxon>
        <taxon>Bacillales</taxon>
        <taxon>Bacillaceae</taxon>
        <taxon>Ectobacillus</taxon>
    </lineage>
</organism>
<dbReference type="EMBL" id="JBHMAF010000187">
    <property type="protein sequence ID" value="MFB9761110.1"/>
    <property type="molecule type" value="Genomic_DNA"/>
</dbReference>
<evidence type="ECO:0000256" key="3">
    <source>
        <dbReference type="ARBA" id="ARBA00023163"/>
    </source>
</evidence>
<dbReference type="Gene3D" id="3.40.50.1360">
    <property type="match status" value="1"/>
</dbReference>
<accession>A0ABV5WKL0</accession>
<reference evidence="5 6" key="1">
    <citation type="submission" date="2024-09" db="EMBL/GenBank/DDBJ databases">
        <authorList>
            <person name="Sun Q."/>
            <person name="Mori K."/>
        </authorList>
    </citation>
    <scope>NUCLEOTIDE SEQUENCE [LARGE SCALE GENOMIC DNA]</scope>
    <source>
        <strain evidence="5 6">JCM 11201</strain>
    </source>
</reference>
<keyword evidence="6" id="KW-1185">Reference proteome</keyword>
<dbReference type="PANTHER" id="PTHR30363:SF44">
    <property type="entry name" value="AGA OPERON TRANSCRIPTIONAL REPRESSOR-RELATED"/>
    <property type="match status" value="1"/>
</dbReference>
<dbReference type="InterPro" id="IPR036388">
    <property type="entry name" value="WH-like_DNA-bd_sf"/>
</dbReference>
<gene>
    <name evidence="5" type="ORF">ACFFMS_22940</name>
</gene>
<evidence type="ECO:0000313" key="6">
    <source>
        <dbReference type="Proteomes" id="UP001589609"/>
    </source>
</evidence>
<dbReference type="PROSITE" id="PS00894">
    <property type="entry name" value="HTH_DEOR_1"/>
    <property type="match status" value="1"/>
</dbReference>
<dbReference type="SMART" id="SM01134">
    <property type="entry name" value="DeoRC"/>
    <property type="match status" value="1"/>
</dbReference>
<dbReference type="InterPro" id="IPR050313">
    <property type="entry name" value="Carb_Metab_HTH_regulators"/>
</dbReference>
<dbReference type="GO" id="GO:0003677">
    <property type="term" value="F:DNA binding"/>
    <property type="evidence" value="ECO:0007669"/>
    <property type="project" value="UniProtKB-KW"/>
</dbReference>
<proteinExistence type="predicted"/>
<dbReference type="PANTHER" id="PTHR30363">
    <property type="entry name" value="HTH-TYPE TRANSCRIPTIONAL REGULATOR SRLR-RELATED"/>
    <property type="match status" value="1"/>
</dbReference>
<evidence type="ECO:0000313" key="5">
    <source>
        <dbReference type="EMBL" id="MFB9761110.1"/>
    </source>
</evidence>
<comment type="caution">
    <text evidence="5">The sequence shown here is derived from an EMBL/GenBank/DDBJ whole genome shotgun (WGS) entry which is preliminary data.</text>
</comment>
<dbReference type="Proteomes" id="UP001589609">
    <property type="component" value="Unassembled WGS sequence"/>
</dbReference>
<dbReference type="InterPro" id="IPR014036">
    <property type="entry name" value="DeoR-like_C"/>
</dbReference>
<dbReference type="PRINTS" id="PR00037">
    <property type="entry name" value="HTHLACR"/>
</dbReference>
<keyword evidence="1" id="KW-0805">Transcription regulation</keyword>
<name>A0ABV5WKL0_9BACI</name>
<dbReference type="SUPFAM" id="SSF46785">
    <property type="entry name" value="Winged helix' DNA-binding domain"/>
    <property type="match status" value="1"/>
</dbReference>
<dbReference type="PROSITE" id="PS51000">
    <property type="entry name" value="HTH_DEOR_2"/>
    <property type="match status" value="1"/>
</dbReference>
<dbReference type="InterPro" id="IPR037171">
    <property type="entry name" value="NagB/RpiA_transferase-like"/>
</dbReference>
<dbReference type="Pfam" id="PF00455">
    <property type="entry name" value="DeoRC"/>
    <property type="match status" value="1"/>
</dbReference>
<dbReference type="SUPFAM" id="SSF100950">
    <property type="entry name" value="NagB/RpiA/CoA transferase-like"/>
    <property type="match status" value="1"/>
</dbReference>
<dbReference type="InterPro" id="IPR001034">
    <property type="entry name" value="DeoR_HTH"/>
</dbReference>
<dbReference type="Gene3D" id="1.10.10.10">
    <property type="entry name" value="Winged helix-like DNA-binding domain superfamily/Winged helix DNA-binding domain"/>
    <property type="match status" value="1"/>
</dbReference>
<dbReference type="InterPro" id="IPR036390">
    <property type="entry name" value="WH_DNA-bd_sf"/>
</dbReference>
<evidence type="ECO:0000256" key="2">
    <source>
        <dbReference type="ARBA" id="ARBA00023125"/>
    </source>
</evidence>
<keyword evidence="3" id="KW-0804">Transcription</keyword>
<keyword evidence="2 5" id="KW-0238">DNA-binding</keyword>
<evidence type="ECO:0000256" key="1">
    <source>
        <dbReference type="ARBA" id="ARBA00023015"/>
    </source>
</evidence>
<feature type="domain" description="HTH deoR-type" evidence="4">
    <location>
        <begin position="4"/>
        <end position="59"/>
    </location>
</feature>
<dbReference type="Pfam" id="PF08220">
    <property type="entry name" value="HTH_DeoR"/>
    <property type="match status" value="1"/>
</dbReference>
<dbReference type="RefSeq" id="WP_379951344.1">
    <property type="nucleotide sequence ID" value="NZ_JAPCYI010000001.1"/>
</dbReference>